<dbReference type="AlphaFoldDB" id="A0AAE0C9J8"/>
<evidence type="ECO:0000256" key="2">
    <source>
        <dbReference type="ARBA" id="ARBA00022801"/>
    </source>
</evidence>
<gene>
    <name evidence="5" type="ORF">CYMTET_40783</name>
</gene>
<dbReference type="Proteomes" id="UP001190700">
    <property type="component" value="Unassembled WGS sequence"/>
</dbReference>
<comment type="caution">
    <text evidence="5">The sequence shown here is derived from an EMBL/GenBank/DDBJ whole genome shotgun (WGS) entry which is preliminary data.</text>
</comment>
<dbReference type="GO" id="GO:0006152">
    <property type="term" value="P:purine nucleoside catabolic process"/>
    <property type="evidence" value="ECO:0007669"/>
    <property type="project" value="TreeGrafter"/>
</dbReference>
<keyword evidence="2" id="KW-0378">Hydrolase</keyword>
<sequence length="111" mass="11985">VFKFENPPLHDPCAVALVVAPSLFETTPLRVDVEMKSELSAGQTVCDIWRNSGNPPNVYVATRMDVPAFWDLLLDALSRADQRSPMNTSTSSEAPLASTLVALGIGNNNNV</sequence>
<name>A0AAE0C9J8_9CHLO</name>
<dbReference type="GO" id="GO:0008477">
    <property type="term" value="F:purine nucleosidase activity"/>
    <property type="evidence" value="ECO:0007669"/>
    <property type="project" value="TreeGrafter"/>
</dbReference>
<dbReference type="PANTHER" id="PTHR12304">
    <property type="entry name" value="INOSINE-URIDINE PREFERRING NUCLEOSIDE HYDROLASE"/>
    <property type="match status" value="1"/>
</dbReference>
<keyword evidence="3" id="KW-0326">Glycosidase</keyword>
<dbReference type="Pfam" id="PF01156">
    <property type="entry name" value="IU_nuc_hydro"/>
    <property type="match status" value="1"/>
</dbReference>
<evidence type="ECO:0000256" key="1">
    <source>
        <dbReference type="ARBA" id="ARBA00009176"/>
    </source>
</evidence>
<feature type="domain" description="Inosine/uridine-preferring nucleoside hydrolase" evidence="4">
    <location>
        <begin position="3"/>
        <end position="71"/>
    </location>
</feature>
<feature type="non-terminal residue" evidence="5">
    <location>
        <position position="1"/>
    </location>
</feature>
<dbReference type="SUPFAM" id="SSF53590">
    <property type="entry name" value="Nucleoside hydrolase"/>
    <property type="match status" value="1"/>
</dbReference>
<evidence type="ECO:0000313" key="5">
    <source>
        <dbReference type="EMBL" id="KAK3249807.1"/>
    </source>
</evidence>
<comment type="similarity">
    <text evidence="1">Belongs to the IUNH family.</text>
</comment>
<evidence type="ECO:0000259" key="4">
    <source>
        <dbReference type="Pfam" id="PF01156"/>
    </source>
</evidence>
<dbReference type="Gene3D" id="3.90.245.10">
    <property type="entry name" value="Ribonucleoside hydrolase-like"/>
    <property type="match status" value="1"/>
</dbReference>
<organism evidence="5 6">
    <name type="scientific">Cymbomonas tetramitiformis</name>
    <dbReference type="NCBI Taxonomy" id="36881"/>
    <lineage>
        <taxon>Eukaryota</taxon>
        <taxon>Viridiplantae</taxon>
        <taxon>Chlorophyta</taxon>
        <taxon>Pyramimonadophyceae</taxon>
        <taxon>Pyramimonadales</taxon>
        <taxon>Pyramimonadaceae</taxon>
        <taxon>Cymbomonas</taxon>
    </lineage>
</organism>
<evidence type="ECO:0000256" key="3">
    <source>
        <dbReference type="ARBA" id="ARBA00023295"/>
    </source>
</evidence>
<evidence type="ECO:0000313" key="6">
    <source>
        <dbReference type="Proteomes" id="UP001190700"/>
    </source>
</evidence>
<reference evidence="5 6" key="1">
    <citation type="journal article" date="2015" name="Genome Biol. Evol.">
        <title>Comparative Genomics of a Bacterivorous Green Alga Reveals Evolutionary Causalities and Consequences of Phago-Mixotrophic Mode of Nutrition.</title>
        <authorList>
            <person name="Burns J.A."/>
            <person name="Paasch A."/>
            <person name="Narechania A."/>
            <person name="Kim E."/>
        </authorList>
    </citation>
    <scope>NUCLEOTIDE SEQUENCE [LARGE SCALE GENOMIC DNA]</scope>
    <source>
        <strain evidence="5 6">PLY_AMNH</strain>
    </source>
</reference>
<protein>
    <recommendedName>
        <fullName evidence="4">Inosine/uridine-preferring nucleoside hydrolase domain-containing protein</fullName>
    </recommendedName>
</protein>
<dbReference type="EMBL" id="LGRX02027117">
    <property type="protein sequence ID" value="KAK3249807.1"/>
    <property type="molecule type" value="Genomic_DNA"/>
</dbReference>
<dbReference type="PANTHER" id="PTHR12304:SF59">
    <property type="entry name" value="INOSINE-URIDINE PREFERRING NUCLEOSIDE HYDROLASE FAMILY PROTEIN"/>
    <property type="match status" value="1"/>
</dbReference>
<dbReference type="GO" id="GO:0005829">
    <property type="term" value="C:cytosol"/>
    <property type="evidence" value="ECO:0007669"/>
    <property type="project" value="TreeGrafter"/>
</dbReference>
<dbReference type="InterPro" id="IPR001910">
    <property type="entry name" value="Inosine/uridine_hydrolase_dom"/>
</dbReference>
<keyword evidence="6" id="KW-1185">Reference proteome</keyword>
<proteinExistence type="inferred from homology"/>
<dbReference type="InterPro" id="IPR023186">
    <property type="entry name" value="IUNH"/>
</dbReference>
<dbReference type="InterPro" id="IPR036452">
    <property type="entry name" value="Ribo_hydro-like"/>
</dbReference>
<accession>A0AAE0C9J8</accession>